<comment type="caution">
    <text evidence="4">The sequence shown here is derived from an EMBL/GenBank/DDBJ whole genome shotgun (WGS) entry which is preliminary data.</text>
</comment>
<dbReference type="Gene3D" id="3.40.50.150">
    <property type="entry name" value="Vaccinia Virus protein VP39"/>
    <property type="match status" value="1"/>
</dbReference>
<keyword evidence="1" id="KW-0489">Methyltransferase</keyword>
<keyword evidence="5" id="KW-1185">Reference proteome</keyword>
<keyword evidence="3" id="KW-0949">S-adenosyl-L-methionine</keyword>
<dbReference type="EMBL" id="JARJOW010000006">
    <property type="protein sequence ID" value="MDF5691163.1"/>
    <property type="molecule type" value="Genomic_DNA"/>
</dbReference>
<dbReference type="Proteomes" id="UP001321344">
    <property type="component" value="Unassembled WGS sequence"/>
</dbReference>
<dbReference type="InterPro" id="IPR050362">
    <property type="entry name" value="Cation-dep_OMT"/>
</dbReference>
<accession>A0ABT6BL00</accession>
<organism evidence="4 5">
    <name type="scientific">Aquirufa aurantiipilula</name>
    <dbReference type="NCBI Taxonomy" id="2696561"/>
    <lineage>
        <taxon>Bacteria</taxon>
        <taxon>Pseudomonadati</taxon>
        <taxon>Bacteroidota</taxon>
        <taxon>Cytophagia</taxon>
        <taxon>Cytophagales</taxon>
        <taxon>Flectobacillaceae</taxon>
        <taxon>Aquirufa</taxon>
    </lineage>
</organism>
<name>A0ABT6BL00_9BACT</name>
<evidence type="ECO:0000313" key="4">
    <source>
        <dbReference type="EMBL" id="MDF5691163.1"/>
    </source>
</evidence>
<evidence type="ECO:0000256" key="3">
    <source>
        <dbReference type="ARBA" id="ARBA00022691"/>
    </source>
</evidence>
<proteinExistence type="predicted"/>
<evidence type="ECO:0000313" key="5">
    <source>
        <dbReference type="Proteomes" id="UP001321344"/>
    </source>
</evidence>
<dbReference type="PROSITE" id="PS51682">
    <property type="entry name" value="SAM_OMT_I"/>
    <property type="match status" value="1"/>
</dbReference>
<dbReference type="InterPro" id="IPR002935">
    <property type="entry name" value="SAM_O-MeTrfase"/>
</dbReference>
<reference evidence="4 5" key="1">
    <citation type="submission" date="2023-03" db="EMBL/GenBank/DDBJ databases">
        <title>Genome sequencing of Aquirufa.</title>
        <authorList>
            <person name="Pitt A."/>
            <person name="Hahn M.W."/>
        </authorList>
    </citation>
    <scope>NUCLEOTIDE SEQUENCE [LARGE SCALE GENOMIC DNA]</scope>
    <source>
        <strain evidence="4 5">WAEICH-18A</strain>
    </source>
</reference>
<keyword evidence="2" id="KW-0808">Transferase</keyword>
<dbReference type="PANTHER" id="PTHR10509">
    <property type="entry name" value="O-METHYLTRANSFERASE-RELATED"/>
    <property type="match status" value="1"/>
</dbReference>
<dbReference type="RefSeq" id="WP_276344518.1">
    <property type="nucleotide sequence ID" value="NZ_JARJOW010000006.1"/>
</dbReference>
<gene>
    <name evidence="4" type="ORF">PQG43_09820</name>
</gene>
<dbReference type="InterPro" id="IPR029063">
    <property type="entry name" value="SAM-dependent_MTases_sf"/>
</dbReference>
<dbReference type="SUPFAM" id="SSF53335">
    <property type="entry name" value="S-adenosyl-L-methionine-dependent methyltransferases"/>
    <property type="match status" value="1"/>
</dbReference>
<dbReference type="PANTHER" id="PTHR10509:SF14">
    <property type="entry name" value="CAFFEOYL-COA O-METHYLTRANSFERASE 3-RELATED"/>
    <property type="match status" value="1"/>
</dbReference>
<dbReference type="CDD" id="cd02440">
    <property type="entry name" value="AdoMet_MTases"/>
    <property type="match status" value="1"/>
</dbReference>
<protein>
    <submittedName>
        <fullName evidence="4">O-methyltransferase</fullName>
    </submittedName>
</protein>
<sequence length="213" mass="24167">MEFIDSAIDAYSRAFTAPESDLLKRLDRETHAQILQPRMLSGHLQGRFLALISSLIQPKLILEIGTYTGYSALCLAEGLVPTGKIITLDVNEELERFTRSFFDQSPLGPQIDYRIVDAKEEIPLIQEEIDLVFIDADKRNYALYFDLVVDKVRKGGLIIVDNVLWSGKVVEESAKDKSTQALRDFNQKCLDDVRVENLLLPLRDGLLILKKKD</sequence>
<evidence type="ECO:0000256" key="2">
    <source>
        <dbReference type="ARBA" id="ARBA00022679"/>
    </source>
</evidence>
<dbReference type="Pfam" id="PF01596">
    <property type="entry name" value="Methyltransf_3"/>
    <property type="match status" value="1"/>
</dbReference>
<evidence type="ECO:0000256" key="1">
    <source>
        <dbReference type="ARBA" id="ARBA00022603"/>
    </source>
</evidence>